<dbReference type="OrthoDB" id="687732at2759"/>
<comment type="caution">
    <text evidence="2">The sequence shown here is derived from an EMBL/GenBank/DDBJ whole genome shotgun (WGS) entry which is preliminary data.</text>
</comment>
<dbReference type="EMBL" id="BSYR01000022">
    <property type="protein sequence ID" value="GMI87129.1"/>
    <property type="molecule type" value="Genomic_DNA"/>
</dbReference>
<keyword evidence="1" id="KW-1133">Transmembrane helix</keyword>
<sequence>MCCCSSLWYCSDGDFSGFSMSLEGVLIAYLYSIFVVLDTVVSSMFFKSCKTGNLVNQEGRYYYMVEIVAEKDRNVDVMLKNIEEFP</sequence>
<gene>
    <name evidence="2" type="ORF">HRI_002382200</name>
</gene>
<organism evidence="2 3">
    <name type="scientific">Hibiscus trionum</name>
    <name type="common">Flower of an hour</name>
    <dbReference type="NCBI Taxonomy" id="183268"/>
    <lineage>
        <taxon>Eukaryota</taxon>
        <taxon>Viridiplantae</taxon>
        <taxon>Streptophyta</taxon>
        <taxon>Embryophyta</taxon>
        <taxon>Tracheophyta</taxon>
        <taxon>Spermatophyta</taxon>
        <taxon>Magnoliopsida</taxon>
        <taxon>eudicotyledons</taxon>
        <taxon>Gunneridae</taxon>
        <taxon>Pentapetalae</taxon>
        <taxon>rosids</taxon>
        <taxon>malvids</taxon>
        <taxon>Malvales</taxon>
        <taxon>Malvaceae</taxon>
        <taxon>Malvoideae</taxon>
        <taxon>Hibiscus</taxon>
    </lineage>
</organism>
<evidence type="ECO:0000256" key="1">
    <source>
        <dbReference type="SAM" id="Phobius"/>
    </source>
</evidence>
<keyword evidence="3" id="KW-1185">Reference proteome</keyword>
<dbReference type="Proteomes" id="UP001165190">
    <property type="component" value="Unassembled WGS sequence"/>
</dbReference>
<protein>
    <submittedName>
        <fullName evidence="2">Uncharacterized protein</fullName>
    </submittedName>
</protein>
<evidence type="ECO:0000313" key="2">
    <source>
        <dbReference type="EMBL" id="GMI87129.1"/>
    </source>
</evidence>
<proteinExistence type="predicted"/>
<dbReference type="AlphaFoldDB" id="A0A9W7I0M5"/>
<feature type="transmembrane region" description="Helical" evidence="1">
    <location>
        <begin position="26"/>
        <end position="46"/>
    </location>
</feature>
<evidence type="ECO:0000313" key="3">
    <source>
        <dbReference type="Proteomes" id="UP001165190"/>
    </source>
</evidence>
<reference evidence="2" key="1">
    <citation type="submission" date="2023-05" db="EMBL/GenBank/DDBJ databases">
        <title>Genome and transcriptome analyses reveal genes involved in the formation of fine ridges on petal epidermal cells in Hibiscus trionum.</title>
        <authorList>
            <person name="Koshimizu S."/>
            <person name="Masuda S."/>
            <person name="Ishii T."/>
            <person name="Shirasu K."/>
            <person name="Hoshino A."/>
            <person name="Arita M."/>
        </authorList>
    </citation>
    <scope>NUCLEOTIDE SEQUENCE</scope>
    <source>
        <strain evidence="2">Hamamatsu line</strain>
    </source>
</reference>
<keyword evidence="1" id="KW-0472">Membrane</keyword>
<accession>A0A9W7I0M5</accession>
<name>A0A9W7I0M5_HIBTR</name>
<keyword evidence="1" id="KW-0812">Transmembrane</keyword>